<dbReference type="EMBL" id="VSSQ01063471">
    <property type="protein sequence ID" value="MPN16504.1"/>
    <property type="molecule type" value="Genomic_DNA"/>
</dbReference>
<organism evidence="1">
    <name type="scientific">bioreactor metagenome</name>
    <dbReference type="NCBI Taxonomy" id="1076179"/>
    <lineage>
        <taxon>unclassified sequences</taxon>
        <taxon>metagenomes</taxon>
        <taxon>ecological metagenomes</taxon>
    </lineage>
</organism>
<protein>
    <submittedName>
        <fullName evidence="1">Uncharacterized protein</fullName>
    </submittedName>
</protein>
<proteinExistence type="predicted"/>
<evidence type="ECO:0000313" key="1">
    <source>
        <dbReference type="EMBL" id="MPN16504.1"/>
    </source>
</evidence>
<dbReference type="AlphaFoldDB" id="A0A645FX66"/>
<comment type="caution">
    <text evidence="1">The sequence shown here is derived from an EMBL/GenBank/DDBJ whole genome shotgun (WGS) entry which is preliminary data.</text>
</comment>
<reference evidence="1" key="1">
    <citation type="submission" date="2019-08" db="EMBL/GenBank/DDBJ databases">
        <authorList>
            <person name="Kucharzyk K."/>
            <person name="Murdoch R.W."/>
            <person name="Higgins S."/>
            <person name="Loffler F."/>
        </authorList>
    </citation>
    <scope>NUCLEOTIDE SEQUENCE</scope>
</reference>
<sequence>MRKRLRVFGLFRLNAGHLVKRAFLLSGVPGRLIKAVVSGVGFCLQPLADAEIVVSFAVVWVRVRAGQLCNRRLKIPFRFLQTAAPEKQKAVCVVDARVGRIALKPFEIVVLRQVSRVAVLLKVRTIEEEILVGCRFLRRRNGFGRFGQRLRFRRFRAVGDDARSVGIQYGQFQRAFERGDSVGTTGKRLFRRNIRPRGKHAPAAFRQHDFRVGNRLCRIYAKTCRTFA</sequence>
<accession>A0A645FX66</accession>
<gene>
    <name evidence="1" type="ORF">SDC9_163848</name>
</gene>
<name>A0A645FX66_9ZZZZ</name>